<accession>A0ABD2NZD1</accession>
<evidence type="ECO:0000313" key="1">
    <source>
        <dbReference type="EMBL" id="KAL3284050.1"/>
    </source>
</evidence>
<keyword evidence="2" id="KW-1185">Reference proteome</keyword>
<protein>
    <submittedName>
        <fullName evidence="1">Uncharacterized protein</fullName>
    </submittedName>
</protein>
<reference evidence="1 2" key="1">
    <citation type="journal article" date="2021" name="BMC Biol.">
        <title>Horizontally acquired antibacterial genes associated with adaptive radiation of ladybird beetles.</title>
        <authorList>
            <person name="Li H.S."/>
            <person name="Tang X.F."/>
            <person name="Huang Y.H."/>
            <person name="Xu Z.Y."/>
            <person name="Chen M.L."/>
            <person name="Du X.Y."/>
            <person name="Qiu B.Y."/>
            <person name="Chen P.T."/>
            <person name="Zhang W."/>
            <person name="Slipinski A."/>
            <person name="Escalona H.E."/>
            <person name="Waterhouse R.M."/>
            <person name="Zwick A."/>
            <person name="Pang H."/>
        </authorList>
    </citation>
    <scope>NUCLEOTIDE SEQUENCE [LARGE SCALE GENOMIC DNA]</scope>
    <source>
        <strain evidence="1">SYSU2018</strain>
    </source>
</reference>
<organism evidence="1 2">
    <name type="scientific">Cryptolaemus montrouzieri</name>
    <dbReference type="NCBI Taxonomy" id="559131"/>
    <lineage>
        <taxon>Eukaryota</taxon>
        <taxon>Metazoa</taxon>
        <taxon>Ecdysozoa</taxon>
        <taxon>Arthropoda</taxon>
        <taxon>Hexapoda</taxon>
        <taxon>Insecta</taxon>
        <taxon>Pterygota</taxon>
        <taxon>Neoptera</taxon>
        <taxon>Endopterygota</taxon>
        <taxon>Coleoptera</taxon>
        <taxon>Polyphaga</taxon>
        <taxon>Cucujiformia</taxon>
        <taxon>Coccinelloidea</taxon>
        <taxon>Coccinellidae</taxon>
        <taxon>Scymninae</taxon>
        <taxon>Scymnini</taxon>
        <taxon>Cryptolaemus</taxon>
    </lineage>
</organism>
<proteinExistence type="predicted"/>
<sequence length="67" mass="7471">MHAGLKAFKKIDLVAVRIDGKGHKNSIFVFVFFPLDTQCVQLLQEATTINAVKCLGRSMQSNAEFFP</sequence>
<dbReference type="EMBL" id="JABFTP020000165">
    <property type="protein sequence ID" value="KAL3284050.1"/>
    <property type="molecule type" value="Genomic_DNA"/>
</dbReference>
<dbReference type="Proteomes" id="UP001516400">
    <property type="component" value="Unassembled WGS sequence"/>
</dbReference>
<comment type="caution">
    <text evidence="1">The sequence shown here is derived from an EMBL/GenBank/DDBJ whole genome shotgun (WGS) entry which is preliminary data.</text>
</comment>
<evidence type="ECO:0000313" key="2">
    <source>
        <dbReference type="Proteomes" id="UP001516400"/>
    </source>
</evidence>
<dbReference type="AlphaFoldDB" id="A0ABD2NZD1"/>
<name>A0ABD2NZD1_9CUCU</name>
<gene>
    <name evidence="1" type="ORF">HHI36_018220</name>
</gene>